<feature type="compositionally biased region" description="Basic residues" evidence="1">
    <location>
        <begin position="50"/>
        <end position="63"/>
    </location>
</feature>
<reference evidence="2 3" key="1">
    <citation type="submission" date="2016-08" db="EMBL/GenBank/DDBJ databases">
        <title>Evolution of the type three secretion system and type three effector repertoires in Xanthomonas.</title>
        <authorList>
            <person name="Merda D."/>
            <person name="Briand M."/>
            <person name="Bosis E."/>
            <person name="Rousseau C."/>
            <person name="Portier P."/>
            <person name="Jacques M.-A."/>
            <person name="Fischer-Le Saux M."/>
        </authorList>
    </citation>
    <scope>NUCLEOTIDE SEQUENCE [LARGE SCALE GENOMIC DNA]</scope>
    <source>
        <strain evidence="2 3">CFBP 3122</strain>
    </source>
</reference>
<dbReference type="EMBL" id="MIGV01000002">
    <property type="protein sequence ID" value="PPT78235.1"/>
    <property type="molecule type" value="Genomic_DNA"/>
</dbReference>
<name>A0A2S6Z8N2_9XANT</name>
<accession>A0A2S6Z8N2</accession>
<proteinExistence type="predicted"/>
<dbReference type="AlphaFoldDB" id="A0A2S6Z8N2"/>
<dbReference type="RefSeq" id="WP_104596587.1">
    <property type="nucleotide sequence ID" value="NZ_MIGV01000002.1"/>
</dbReference>
<gene>
    <name evidence="2" type="ORF">XaplCFBP3122_02795</name>
</gene>
<dbReference type="Proteomes" id="UP000238270">
    <property type="component" value="Unassembled WGS sequence"/>
</dbReference>
<feature type="region of interest" description="Disordered" evidence="1">
    <location>
        <begin position="26"/>
        <end position="63"/>
    </location>
</feature>
<protein>
    <submittedName>
        <fullName evidence="2">Uncharacterized protein</fullName>
    </submittedName>
</protein>
<evidence type="ECO:0000313" key="3">
    <source>
        <dbReference type="Proteomes" id="UP000238270"/>
    </source>
</evidence>
<evidence type="ECO:0000313" key="2">
    <source>
        <dbReference type="EMBL" id="PPT78235.1"/>
    </source>
</evidence>
<evidence type="ECO:0000256" key="1">
    <source>
        <dbReference type="SAM" id="MobiDB-lite"/>
    </source>
</evidence>
<comment type="caution">
    <text evidence="2">The sequence shown here is derived from an EMBL/GenBank/DDBJ whole genome shotgun (WGS) entry which is preliminary data.</text>
</comment>
<organism evidence="2 3">
    <name type="scientific">Xanthomonas arboricola pv. populi</name>
    <dbReference type="NCBI Taxonomy" id="487823"/>
    <lineage>
        <taxon>Bacteria</taxon>
        <taxon>Pseudomonadati</taxon>
        <taxon>Pseudomonadota</taxon>
        <taxon>Gammaproteobacteria</taxon>
        <taxon>Lysobacterales</taxon>
        <taxon>Lysobacteraceae</taxon>
        <taxon>Xanthomonas</taxon>
    </lineage>
</organism>
<sequence length="63" mass="6372">MAAGAVVNRAAGDPAAGLVKPAPMADHLRPARGGHGFALQGAGPASCSHARPHGQRLHRYLPT</sequence>